<comment type="pathway">
    <text evidence="2">Pyrimidine metabolism; UMP biosynthesis via de novo pathway; UMP from orotate: step 1/2.</text>
</comment>
<comment type="function">
    <text evidence="1">Catalyzes the transfer of a ribosyl phosphate group from 5-phosphoribose 1-diphosphate to orotate, leading to the formation of orotidine monophosphate (OMP).</text>
</comment>
<dbReference type="InterPro" id="IPR029057">
    <property type="entry name" value="PRTase-like"/>
</dbReference>
<feature type="domain" description="Phosphoribosyltransferase" evidence="11">
    <location>
        <begin position="59"/>
        <end position="176"/>
    </location>
</feature>
<dbReference type="Gene3D" id="3.40.50.2020">
    <property type="match status" value="1"/>
</dbReference>
<dbReference type="PANTHER" id="PTHR46683">
    <property type="entry name" value="OROTATE PHOSPHORIBOSYLTRANSFERASE 1-RELATED"/>
    <property type="match status" value="1"/>
</dbReference>
<dbReference type="SUPFAM" id="SSF53271">
    <property type="entry name" value="PRTase-like"/>
    <property type="match status" value="1"/>
</dbReference>
<evidence type="ECO:0000259" key="11">
    <source>
        <dbReference type="Pfam" id="PF00156"/>
    </source>
</evidence>
<keyword evidence="9" id="KW-0665">Pyrimidine biosynthesis</keyword>
<evidence type="ECO:0000256" key="4">
    <source>
        <dbReference type="ARBA" id="ARBA00011738"/>
    </source>
</evidence>
<dbReference type="HAMAP" id="MF_01208">
    <property type="entry name" value="PyrE"/>
    <property type="match status" value="1"/>
</dbReference>
<evidence type="ECO:0000256" key="8">
    <source>
        <dbReference type="ARBA" id="ARBA00022679"/>
    </source>
</evidence>
<keyword evidence="13" id="KW-1185">Reference proteome</keyword>
<keyword evidence="8 12" id="KW-0808">Transferase</keyword>
<evidence type="ECO:0000256" key="5">
    <source>
        <dbReference type="ARBA" id="ARBA00011971"/>
    </source>
</evidence>
<evidence type="ECO:0000313" key="13">
    <source>
        <dbReference type="Proteomes" id="UP001447188"/>
    </source>
</evidence>
<dbReference type="PANTHER" id="PTHR46683:SF1">
    <property type="entry name" value="OROTATE PHOSPHORIBOSYLTRANSFERASE 1-RELATED"/>
    <property type="match status" value="1"/>
</dbReference>
<evidence type="ECO:0000256" key="9">
    <source>
        <dbReference type="ARBA" id="ARBA00022975"/>
    </source>
</evidence>
<dbReference type="InterPro" id="IPR023031">
    <property type="entry name" value="OPRT"/>
</dbReference>
<comment type="subunit">
    <text evidence="4">Homodimer.</text>
</comment>
<evidence type="ECO:0000256" key="3">
    <source>
        <dbReference type="ARBA" id="ARBA00006340"/>
    </source>
</evidence>
<accession>A0ABR3GIV3</accession>
<keyword evidence="7 12" id="KW-0328">Glycosyltransferase</keyword>
<evidence type="ECO:0000256" key="10">
    <source>
        <dbReference type="ARBA" id="ARBA00049126"/>
    </source>
</evidence>
<dbReference type="CDD" id="cd06223">
    <property type="entry name" value="PRTases_typeI"/>
    <property type="match status" value="1"/>
</dbReference>
<comment type="similarity">
    <text evidence="3">Belongs to the purine/pyrimidine phosphoribosyltransferase family. PyrE subfamily.</text>
</comment>
<evidence type="ECO:0000256" key="2">
    <source>
        <dbReference type="ARBA" id="ARBA00004889"/>
    </source>
</evidence>
<protein>
    <recommendedName>
        <fullName evidence="6">Orotate phosphoribosyltransferase</fullName>
        <ecNumber evidence="5">2.4.2.10</ecNumber>
    </recommendedName>
</protein>
<dbReference type="EMBL" id="JBBBZM010000061">
    <property type="protein sequence ID" value="KAL0635863.1"/>
    <property type="molecule type" value="Genomic_DNA"/>
</dbReference>
<dbReference type="InterPro" id="IPR004467">
    <property type="entry name" value="Or_phspho_trans_dom"/>
</dbReference>
<organism evidence="12 13">
    <name type="scientific">Discina gigas</name>
    <dbReference type="NCBI Taxonomy" id="1032678"/>
    <lineage>
        <taxon>Eukaryota</taxon>
        <taxon>Fungi</taxon>
        <taxon>Dikarya</taxon>
        <taxon>Ascomycota</taxon>
        <taxon>Pezizomycotina</taxon>
        <taxon>Pezizomycetes</taxon>
        <taxon>Pezizales</taxon>
        <taxon>Discinaceae</taxon>
        <taxon>Discina</taxon>
    </lineage>
</organism>
<comment type="caution">
    <text evidence="12">The sequence shown here is derived from an EMBL/GenBank/DDBJ whole genome shotgun (WGS) entry which is preliminary data.</text>
</comment>
<evidence type="ECO:0000256" key="7">
    <source>
        <dbReference type="ARBA" id="ARBA00022676"/>
    </source>
</evidence>
<evidence type="ECO:0000313" key="12">
    <source>
        <dbReference type="EMBL" id="KAL0635863.1"/>
    </source>
</evidence>
<dbReference type="EC" id="2.4.2.10" evidence="5"/>
<dbReference type="NCBIfam" id="TIGR00336">
    <property type="entry name" value="pyrE"/>
    <property type="match status" value="1"/>
</dbReference>
<dbReference type="Pfam" id="PF00156">
    <property type="entry name" value="Pribosyltran"/>
    <property type="match status" value="1"/>
</dbReference>
<reference evidence="12 13" key="1">
    <citation type="submission" date="2024-02" db="EMBL/GenBank/DDBJ databases">
        <title>Discinaceae phylogenomics.</title>
        <authorList>
            <person name="Dirks A.C."/>
            <person name="James T.Y."/>
        </authorList>
    </citation>
    <scope>NUCLEOTIDE SEQUENCE [LARGE SCALE GENOMIC DNA]</scope>
    <source>
        <strain evidence="12 13">ACD0624</strain>
    </source>
</reference>
<name>A0ABR3GIV3_9PEZI</name>
<dbReference type="InterPro" id="IPR000836">
    <property type="entry name" value="PRTase_dom"/>
</dbReference>
<proteinExistence type="inferred from homology"/>
<sequence length="234" mass="24964">MATITSPLPPFKQAFLSTILRAKILTFGSYTLKSGRISPYFFNAGLFSTASLLTCLADAYANTIHSHPTLGDNFNLLFGPAYKGIPLATITATQLFLLDGPKYGDVGYAFNRKEKKDHGEGGSIVGMDLRGKKVLIVDDVITAGTAIREAVGIINAAGGELAGIVVALDRQERKVVGEGETDSGMSAIQEVRREFGVEVLAILTLADLIVGVESEGDRKAMKGYRAKYGAVEET</sequence>
<gene>
    <name evidence="12" type="primary">URA5</name>
    <name evidence="12" type="ORF">Q9L58_005205</name>
</gene>
<comment type="catalytic activity">
    <reaction evidence="10">
        <text>orotidine 5'-phosphate + diphosphate = orotate + 5-phospho-alpha-D-ribose 1-diphosphate</text>
        <dbReference type="Rhea" id="RHEA:10380"/>
        <dbReference type="ChEBI" id="CHEBI:30839"/>
        <dbReference type="ChEBI" id="CHEBI:33019"/>
        <dbReference type="ChEBI" id="CHEBI:57538"/>
        <dbReference type="ChEBI" id="CHEBI:58017"/>
        <dbReference type="EC" id="2.4.2.10"/>
    </reaction>
</comment>
<dbReference type="GO" id="GO:0004588">
    <property type="term" value="F:orotate phosphoribosyltransferase activity"/>
    <property type="evidence" value="ECO:0007669"/>
    <property type="project" value="UniProtKB-EC"/>
</dbReference>
<dbReference type="Proteomes" id="UP001447188">
    <property type="component" value="Unassembled WGS sequence"/>
</dbReference>
<evidence type="ECO:0000256" key="1">
    <source>
        <dbReference type="ARBA" id="ARBA00003769"/>
    </source>
</evidence>
<evidence type="ECO:0000256" key="6">
    <source>
        <dbReference type="ARBA" id="ARBA00014769"/>
    </source>
</evidence>